<protein>
    <submittedName>
        <fullName evidence="1">Uncharacterized protein</fullName>
    </submittedName>
</protein>
<dbReference type="RefSeq" id="WP_399644375.1">
    <property type="nucleotide sequence ID" value="NZ_JBITYG010000001.1"/>
</dbReference>
<organism evidence="1 2">
    <name type="scientific">Streptomyces fildesensis</name>
    <dbReference type="NCBI Taxonomy" id="375757"/>
    <lineage>
        <taxon>Bacteria</taxon>
        <taxon>Bacillati</taxon>
        <taxon>Actinomycetota</taxon>
        <taxon>Actinomycetes</taxon>
        <taxon>Kitasatosporales</taxon>
        <taxon>Streptomycetaceae</taxon>
        <taxon>Streptomyces</taxon>
    </lineage>
</organism>
<sequence length="115" mass="13189">MREFDAGQVEQLLGGARFVDDPSERVCPACGQQAVRTYVHRRGAPARPVLITYSWCASCRRHKGWTGPDPGDLDFDDPLQELSATERDALSRDFDALLRRLDAWWEEGRLPQRFR</sequence>
<dbReference type="Proteomes" id="UP001614394">
    <property type="component" value="Unassembled WGS sequence"/>
</dbReference>
<comment type="caution">
    <text evidence="1">The sequence shown here is derived from an EMBL/GenBank/DDBJ whole genome shotgun (WGS) entry which is preliminary data.</text>
</comment>
<evidence type="ECO:0000313" key="2">
    <source>
        <dbReference type="Proteomes" id="UP001614394"/>
    </source>
</evidence>
<dbReference type="EMBL" id="JBITYG010000001">
    <property type="protein sequence ID" value="MFI9099786.1"/>
    <property type="molecule type" value="Genomic_DNA"/>
</dbReference>
<gene>
    <name evidence="1" type="ORF">ACIGXA_04620</name>
</gene>
<keyword evidence="2" id="KW-1185">Reference proteome</keyword>
<reference evidence="1 2" key="1">
    <citation type="submission" date="2024-10" db="EMBL/GenBank/DDBJ databases">
        <title>The Natural Products Discovery Center: Release of the First 8490 Sequenced Strains for Exploring Actinobacteria Biosynthetic Diversity.</title>
        <authorList>
            <person name="Kalkreuter E."/>
            <person name="Kautsar S.A."/>
            <person name="Yang D."/>
            <person name="Bader C.D."/>
            <person name="Teijaro C.N."/>
            <person name="Fluegel L."/>
            <person name="Davis C.M."/>
            <person name="Simpson J.R."/>
            <person name="Lauterbach L."/>
            <person name="Steele A.D."/>
            <person name="Gui C."/>
            <person name="Meng S."/>
            <person name="Li G."/>
            <person name="Viehrig K."/>
            <person name="Ye F."/>
            <person name="Su P."/>
            <person name="Kiefer A.F."/>
            <person name="Nichols A."/>
            <person name="Cepeda A.J."/>
            <person name="Yan W."/>
            <person name="Fan B."/>
            <person name="Jiang Y."/>
            <person name="Adhikari A."/>
            <person name="Zheng C.-J."/>
            <person name="Schuster L."/>
            <person name="Cowan T.M."/>
            <person name="Smanski M.J."/>
            <person name="Chevrette M.G."/>
            <person name="De Carvalho L.P.S."/>
            <person name="Shen B."/>
        </authorList>
    </citation>
    <scope>NUCLEOTIDE SEQUENCE [LARGE SCALE GENOMIC DNA]</scope>
    <source>
        <strain evidence="1 2">NPDC053399</strain>
    </source>
</reference>
<proteinExistence type="predicted"/>
<evidence type="ECO:0000313" key="1">
    <source>
        <dbReference type="EMBL" id="MFI9099786.1"/>
    </source>
</evidence>
<accession>A0ABW8C043</accession>
<name>A0ABW8C043_9ACTN</name>